<dbReference type="AlphaFoldDB" id="A0AA86W146"/>
<evidence type="ECO:0000313" key="2">
    <source>
        <dbReference type="Proteomes" id="UP001189624"/>
    </source>
</evidence>
<dbReference type="Gramene" id="rna-AYBTSS11_LOCUS28623">
    <property type="protein sequence ID" value="CAJ1976485.1"/>
    <property type="gene ID" value="gene-AYBTSS11_LOCUS28623"/>
</dbReference>
<reference evidence="1" key="1">
    <citation type="submission" date="2023-10" db="EMBL/GenBank/DDBJ databases">
        <authorList>
            <person name="Domelevo Entfellner J.-B."/>
        </authorList>
    </citation>
    <scope>NUCLEOTIDE SEQUENCE</scope>
</reference>
<dbReference type="EMBL" id="OY731407">
    <property type="protein sequence ID" value="CAJ1976485.1"/>
    <property type="molecule type" value="Genomic_DNA"/>
</dbReference>
<dbReference type="PANTHER" id="PTHR33232:SF14">
    <property type="entry name" value="THIOREDOXIN-LIKE, SIEVE ELEMENT OCCLUSION-RELATED"/>
    <property type="match status" value="1"/>
</dbReference>
<keyword evidence="2" id="KW-1185">Reference proteome</keyword>
<dbReference type="InterPro" id="IPR039299">
    <property type="entry name" value="SEOA"/>
</dbReference>
<proteinExistence type="predicted"/>
<gene>
    <name evidence="1" type="ORF">AYBTSS11_LOCUS28623</name>
</gene>
<dbReference type="PANTHER" id="PTHR33232">
    <property type="entry name" value="PROTEIN SIEVE ELEMENT OCCLUSION B-LIKE"/>
    <property type="match status" value="1"/>
</dbReference>
<dbReference type="GO" id="GO:0010088">
    <property type="term" value="P:phloem development"/>
    <property type="evidence" value="ECO:0007669"/>
    <property type="project" value="InterPro"/>
</dbReference>
<sequence length="150" mass="17780">MGEEAFPFRQIDAYDLNRKWKWFWNLMEKMDPNTKRLGKDNTSYVFIYGGNDKLIQNLSNAIRDLEDEMMKNVNMNIENYQLGNDNPDDVPYFWMGINRKKQKESKNRVDSEVEVVVDTLLSFKEDKLGWVLLSDSHPYMVVLKVCLQQT</sequence>
<protein>
    <submittedName>
        <fullName evidence="1">Uncharacterized protein</fullName>
    </submittedName>
</protein>
<dbReference type="Proteomes" id="UP001189624">
    <property type="component" value="Chromosome 10"/>
</dbReference>
<name>A0AA86W146_9FABA</name>
<evidence type="ECO:0000313" key="1">
    <source>
        <dbReference type="EMBL" id="CAJ1976485.1"/>
    </source>
</evidence>
<accession>A0AA86W146</accession>
<organism evidence="1 2">
    <name type="scientific">Sphenostylis stenocarpa</name>
    <dbReference type="NCBI Taxonomy" id="92480"/>
    <lineage>
        <taxon>Eukaryota</taxon>
        <taxon>Viridiplantae</taxon>
        <taxon>Streptophyta</taxon>
        <taxon>Embryophyta</taxon>
        <taxon>Tracheophyta</taxon>
        <taxon>Spermatophyta</taxon>
        <taxon>Magnoliopsida</taxon>
        <taxon>eudicotyledons</taxon>
        <taxon>Gunneridae</taxon>
        <taxon>Pentapetalae</taxon>
        <taxon>rosids</taxon>
        <taxon>fabids</taxon>
        <taxon>Fabales</taxon>
        <taxon>Fabaceae</taxon>
        <taxon>Papilionoideae</taxon>
        <taxon>50 kb inversion clade</taxon>
        <taxon>NPAAA clade</taxon>
        <taxon>indigoferoid/millettioid clade</taxon>
        <taxon>Phaseoleae</taxon>
        <taxon>Sphenostylis</taxon>
    </lineage>
</organism>